<dbReference type="RefSeq" id="WP_109011213.1">
    <property type="nucleotide sequence ID" value="NZ_BDUD01000001.1"/>
</dbReference>
<dbReference type="Pfam" id="PF05685">
    <property type="entry name" value="Uma2"/>
    <property type="match status" value="1"/>
</dbReference>
<dbReference type="InterPro" id="IPR011335">
    <property type="entry name" value="Restrct_endonuc-II-like"/>
</dbReference>
<dbReference type="PANTHER" id="PTHR34107">
    <property type="entry name" value="SLL0198 PROTEIN-RELATED"/>
    <property type="match status" value="1"/>
</dbReference>
<gene>
    <name evidence="2" type="ORF">NIES4072_49710</name>
</gene>
<dbReference type="Proteomes" id="UP000245124">
    <property type="component" value="Unassembled WGS sequence"/>
</dbReference>
<evidence type="ECO:0000313" key="3">
    <source>
        <dbReference type="Proteomes" id="UP000245124"/>
    </source>
</evidence>
<name>A0A2R5FRA3_NOSCO</name>
<keyword evidence="3" id="KW-1185">Reference proteome</keyword>
<protein>
    <recommendedName>
        <fullName evidence="1">Putative restriction endonuclease domain-containing protein</fullName>
    </recommendedName>
</protein>
<evidence type="ECO:0000313" key="2">
    <source>
        <dbReference type="EMBL" id="GBG21287.1"/>
    </source>
</evidence>
<feature type="domain" description="Putative restriction endonuclease" evidence="1">
    <location>
        <begin position="23"/>
        <end position="179"/>
    </location>
</feature>
<proteinExistence type="predicted"/>
<dbReference type="EMBL" id="BDUD01000001">
    <property type="protein sequence ID" value="GBG21287.1"/>
    <property type="molecule type" value="Genomic_DNA"/>
</dbReference>
<dbReference type="InterPro" id="IPR008538">
    <property type="entry name" value="Uma2"/>
</dbReference>
<reference evidence="2 3" key="1">
    <citation type="submission" date="2017-06" db="EMBL/GenBank/DDBJ databases">
        <title>Genome sequencing of cyanobaciteial culture collection at National Institute for Environmental Studies (NIES).</title>
        <authorList>
            <person name="Hirose Y."/>
            <person name="Shimura Y."/>
            <person name="Fujisawa T."/>
            <person name="Nakamura Y."/>
            <person name="Kawachi M."/>
        </authorList>
    </citation>
    <scope>NUCLEOTIDE SEQUENCE [LARGE SCALE GENOMIC DNA]</scope>
    <source>
        <strain evidence="2 3">NIES-4072</strain>
    </source>
</reference>
<organism evidence="2 3">
    <name type="scientific">Nostoc commune NIES-4072</name>
    <dbReference type="NCBI Taxonomy" id="2005467"/>
    <lineage>
        <taxon>Bacteria</taxon>
        <taxon>Bacillati</taxon>
        <taxon>Cyanobacteriota</taxon>
        <taxon>Cyanophyceae</taxon>
        <taxon>Nostocales</taxon>
        <taxon>Nostocaceae</taxon>
        <taxon>Nostoc</taxon>
    </lineage>
</organism>
<accession>A0A2R5FRA3</accession>
<dbReference type="OrthoDB" id="530973at2"/>
<dbReference type="AlphaFoldDB" id="A0A2R5FRA3"/>
<dbReference type="InterPro" id="IPR012296">
    <property type="entry name" value="Nuclease_put_TT1808"/>
</dbReference>
<sequence length="184" mass="20767">MLVSKHNDVVPVPEICSLEDFMANPPEGMEWVDEQLVEKTGMTLKHSEIQFNIGFYWRSYINSIQQGGKVYTEVPCRTYKQGRRPDVAYLTPQLVAEFGDVPTLPQSFPLIAEIVSPTDLAEELFLKAQEYLQSGCEEIWLVFPESQLVFVMTDNQVLGFKAGDVVSTQKVLLGFSVTINELLT</sequence>
<comment type="caution">
    <text evidence="2">The sequence shown here is derived from an EMBL/GenBank/DDBJ whole genome shotgun (WGS) entry which is preliminary data.</text>
</comment>
<dbReference type="Gene3D" id="3.90.1570.10">
    <property type="entry name" value="tt1808, chain A"/>
    <property type="match status" value="1"/>
</dbReference>
<dbReference type="SUPFAM" id="SSF52980">
    <property type="entry name" value="Restriction endonuclease-like"/>
    <property type="match status" value="1"/>
</dbReference>
<evidence type="ECO:0000259" key="1">
    <source>
        <dbReference type="Pfam" id="PF05685"/>
    </source>
</evidence>
<dbReference type="PANTHER" id="PTHR34107:SF1">
    <property type="entry name" value="SLL0198 PROTEIN"/>
    <property type="match status" value="1"/>
</dbReference>
<dbReference type="CDD" id="cd06260">
    <property type="entry name" value="DUF820-like"/>
    <property type="match status" value="1"/>
</dbReference>